<dbReference type="AlphaFoldDB" id="A0A6J7KN22"/>
<evidence type="ECO:0000313" key="2">
    <source>
        <dbReference type="EMBL" id="CAB4955194.1"/>
    </source>
</evidence>
<dbReference type="SUPFAM" id="SSF48264">
    <property type="entry name" value="Cytochrome P450"/>
    <property type="match status" value="1"/>
</dbReference>
<feature type="region of interest" description="Disordered" evidence="1">
    <location>
        <begin position="1"/>
        <end position="31"/>
    </location>
</feature>
<dbReference type="GO" id="GO:0005506">
    <property type="term" value="F:iron ion binding"/>
    <property type="evidence" value="ECO:0007669"/>
    <property type="project" value="InterPro"/>
</dbReference>
<dbReference type="InterPro" id="IPR036396">
    <property type="entry name" value="Cyt_P450_sf"/>
</dbReference>
<dbReference type="GO" id="GO:0020037">
    <property type="term" value="F:heme binding"/>
    <property type="evidence" value="ECO:0007669"/>
    <property type="project" value="InterPro"/>
</dbReference>
<evidence type="ECO:0000256" key="1">
    <source>
        <dbReference type="SAM" id="MobiDB-lite"/>
    </source>
</evidence>
<feature type="compositionally biased region" description="Basic and acidic residues" evidence="1">
    <location>
        <begin position="1"/>
        <end position="12"/>
    </location>
</feature>
<accession>A0A6J7KN22</accession>
<organism evidence="2">
    <name type="scientific">freshwater metagenome</name>
    <dbReference type="NCBI Taxonomy" id="449393"/>
    <lineage>
        <taxon>unclassified sequences</taxon>
        <taxon>metagenomes</taxon>
        <taxon>ecological metagenomes</taxon>
    </lineage>
</organism>
<sequence>MTGHRRTVDERTTTSGVGAVSGAGERLPGGPGAPRWVQGLLFAHDPMAVLRRARAAYGPVFTLRLPTLPTFVVVCDPENAIALMVEPPTPRARKDPRDRTGLPLRRLRTQRIVAGHVLPAGTDVLLPLTMTWHPSGP</sequence>
<proteinExistence type="predicted"/>
<gene>
    <name evidence="2" type="ORF">UFOPK3564_03717</name>
</gene>
<dbReference type="Gene3D" id="1.10.630.10">
    <property type="entry name" value="Cytochrome P450"/>
    <property type="match status" value="1"/>
</dbReference>
<dbReference type="GO" id="GO:0016705">
    <property type="term" value="F:oxidoreductase activity, acting on paired donors, with incorporation or reduction of molecular oxygen"/>
    <property type="evidence" value="ECO:0007669"/>
    <property type="project" value="InterPro"/>
</dbReference>
<dbReference type="EMBL" id="CAFBMK010000391">
    <property type="protein sequence ID" value="CAB4955194.1"/>
    <property type="molecule type" value="Genomic_DNA"/>
</dbReference>
<name>A0A6J7KN22_9ZZZZ</name>
<dbReference type="GO" id="GO:0004497">
    <property type="term" value="F:monooxygenase activity"/>
    <property type="evidence" value="ECO:0007669"/>
    <property type="project" value="InterPro"/>
</dbReference>
<reference evidence="2" key="1">
    <citation type="submission" date="2020-05" db="EMBL/GenBank/DDBJ databases">
        <authorList>
            <person name="Chiriac C."/>
            <person name="Salcher M."/>
            <person name="Ghai R."/>
            <person name="Kavagutti S V."/>
        </authorList>
    </citation>
    <scope>NUCLEOTIDE SEQUENCE</scope>
</reference>
<protein>
    <submittedName>
        <fullName evidence="2">Unannotated protein</fullName>
    </submittedName>
</protein>